<dbReference type="InterPro" id="IPR007795">
    <property type="entry name" value="T7SS_EccB"/>
</dbReference>
<dbReference type="GO" id="GO:0005576">
    <property type="term" value="C:extracellular region"/>
    <property type="evidence" value="ECO:0007669"/>
    <property type="project" value="TreeGrafter"/>
</dbReference>
<reference evidence="2 3" key="1">
    <citation type="submission" date="2019-12" db="EMBL/GenBank/DDBJ databases">
        <authorList>
            <person name="Huq M.A."/>
        </authorList>
    </citation>
    <scope>NUCLEOTIDE SEQUENCE [LARGE SCALE GENOMIC DNA]</scope>
    <source>
        <strain evidence="2 3">MAH-18</strain>
    </source>
</reference>
<keyword evidence="1" id="KW-1133">Transmembrane helix</keyword>
<sequence length="480" mass="49268">MATKKDLVEAYSFSRRRLVTAFVSGAPGGREVEPARPGRTIVGGLALAVLLVAGAAIAGVFSPTAPDDWKQPGLIISRDNGSSYVIVDDSDDPELRPVLNSTSAALILGADVKPTLLSQDTIDEQRIGADIGIFGAPASVPTSGLLLDDGWTACTAPDAGIRLRLSPDPDVVPAPRAAVTVRNGDDYFVVAPTSDTAGPGAADPGAYVFPVPLQGESGDQTDNLLSALRAPITTQAIPVSREWINLFPTGAPLDWSSFGLTGFGTTPTYAADDETGVLQDKLVGDLLAVGDEHLLLTDSGPVALSDFAATVYANVVAPDNAVVAPQPVTAAPRVPRSEVDPLADAHWPVTTPSETVAEPCAQLSTESGQPPVAHLVAAGPESAAGDLAAGSKAADVASGRGAYVLSGGWQDTDQGSPYLVDGKGRANPLLGDDAAERLGYADYPVVVVPDTWIELFRCGVVLSPTAALSPPTEPDDDACA</sequence>
<dbReference type="Gene3D" id="3.30.2390.20">
    <property type="entry name" value="Type VII secretion system EccB, repeat 1 domain"/>
    <property type="match status" value="1"/>
</dbReference>
<evidence type="ECO:0000313" key="3">
    <source>
        <dbReference type="Proteomes" id="UP000473525"/>
    </source>
</evidence>
<name>A0A6L6XT81_9ACTN</name>
<proteinExistence type="predicted"/>
<evidence type="ECO:0008006" key="4">
    <source>
        <dbReference type="Google" id="ProtNLM"/>
    </source>
</evidence>
<comment type="caution">
    <text evidence="2">The sequence shown here is derived from an EMBL/GenBank/DDBJ whole genome shotgun (WGS) entry which is preliminary data.</text>
</comment>
<dbReference type="InterPro" id="IPR044857">
    <property type="entry name" value="T7SS_EccB_R1"/>
</dbReference>
<keyword evidence="1" id="KW-0812">Transmembrane</keyword>
<dbReference type="PANTHER" id="PTHR40765:SF2">
    <property type="entry name" value="ESX-2 SECRETION SYSTEM ATPASE ECCB2"/>
    <property type="match status" value="1"/>
</dbReference>
<dbReference type="EMBL" id="WSEK01000004">
    <property type="protein sequence ID" value="MVQ50208.1"/>
    <property type="molecule type" value="Genomic_DNA"/>
</dbReference>
<dbReference type="RefSeq" id="WP_157343159.1">
    <property type="nucleotide sequence ID" value="NZ_WSEK01000004.1"/>
</dbReference>
<gene>
    <name evidence="2" type="ORF">GON03_13545</name>
</gene>
<protein>
    <recommendedName>
        <fullName evidence="4">Type VII secretion protein EccB</fullName>
    </recommendedName>
</protein>
<keyword evidence="1" id="KW-0472">Membrane</keyword>
<dbReference type="AlphaFoldDB" id="A0A6L6XT81"/>
<evidence type="ECO:0000313" key="2">
    <source>
        <dbReference type="EMBL" id="MVQ50208.1"/>
    </source>
</evidence>
<dbReference type="Proteomes" id="UP000473525">
    <property type="component" value="Unassembled WGS sequence"/>
</dbReference>
<dbReference type="Pfam" id="PF05108">
    <property type="entry name" value="T7SS_ESX1_EccB"/>
    <property type="match status" value="1"/>
</dbReference>
<organism evidence="2 3">
    <name type="scientific">Nocardioides agri</name>
    <dbReference type="NCBI Taxonomy" id="2682843"/>
    <lineage>
        <taxon>Bacteria</taxon>
        <taxon>Bacillati</taxon>
        <taxon>Actinomycetota</taxon>
        <taxon>Actinomycetes</taxon>
        <taxon>Propionibacteriales</taxon>
        <taxon>Nocardioidaceae</taxon>
        <taxon>Nocardioides</taxon>
    </lineage>
</organism>
<evidence type="ECO:0000256" key="1">
    <source>
        <dbReference type="SAM" id="Phobius"/>
    </source>
</evidence>
<feature type="transmembrane region" description="Helical" evidence="1">
    <location>
        <begin position="40"/>
        <end position="61"/>
    </location>
</feature>
<accession>A0A6L6XT81</accession>
<dbReference type="PANTHER" id="PTHR40765">
    <property type="entry name" value="ESX-2 SECRETION SYSTEM ATPASE ECCB2"/>
    <property type="match status" value="1"/>
</dbReference>
<keyword evidence="3" id="KW-1185">Reference proteome</keyword>